<gene>
    <name evidence="1" type="ORF">Tco_0940391</name>
</gene>
<proteinExistence type="predicted"/>
<dbReference type="Proteomes" id="UP001151760">
    <property type="component" value="Unassembled WGS sequence"/>
</dbReference>
<evidence type="ECO:0000313" key="1">
    <source>
        <dbReference type="EMBL" id="GJT40526.1"/>
    </source>
</evidence>
<keyword evidence="2" id="KW-1185">Reference proteome</keyword>
<organism evidence="1 2">
    <name type="scientific">Tanacetum coccineum</name>
    <dbReference type="NCBI Taxonomy" id="301880"/>
    <lineage>
        <taxon>Eukaryota</taxon>
        <taxon>Viridiplantae</taxon>
        <taxon>Streptophyta</taxon>
        <taxon>Embryophyta</taxon>
        <taxon>Tracheophyta</taxon>
        <taxon>Spermatophyta</taxon>
        <taxon>Magnoliopsida</taxon>
        <taxon>eudicotyledons</taxon>
        <taxon>Gunneridae</taxon>
        <taxon>Pentapetalae</taxon>
        <taxon>asterids</taxon>
        <taxon>campanulids</taxon>
        <taxon>Asterales</taxon>
        <taxon>Asteraceae</taxon>
        <taxon>Asteroideae</taxon>
        <taxon>Anthemideae</taxon>
        <taxon>Anthemidinae</taxon>
        <taxon>Tanacetum</taxon>
    </lineage>
</organism>
<dbReference type="EMBL" id="BQNB010015482">
    <property type="protein sequence ID" value="GJT40526.1"/>
    <property type="molecule type" value="Genomic_DNA"/>
</dbReference>
<dbReference type="InterPro" id="IPR052160">
    <property type="entry name" value="Gypsy_RT_Integrase-like"/>
</dbReference>
<sequence>MSTTLLLRTTFWDDPFLFKICADQMIRWCVHGKEALDILEACHNGPTGGHHGATSPPKRSLMSDSFLAAIYKDAHSWLKIWTVANDQEKFHKRDEMPQNFPIQVCEIFDVWASEYMGPFPSSRAQNKYILVASIICQNGLKQSLPIQRRPSCKVMAFNMESLIVSPPRSHPQTKRASLKYQIDVYKEFLKGQTNTPGHRGRRLSLFGKLVILSSYCSKKRFNNGLQVWKIKGKDPPNSILNFFEFCENPVESLNMIRVELGDDLFIVF</sequence>
<dbReference type="PANTHER" id="PTHR47266">
    <property type="entry name" value="ENDONUCLEASE-RELATED"/>
    <property type="match status" value="1"/>
</dbReference>
<comment type="caution">
    <text evidence="1">The sequence shown here is derived from an EMBL/GenBank/DDBJ whole genome shotgun (WGS) entry which is preliminary data.</text>
</comment>
<name>A0ABQ5DMW3_9ASTR</name>
<reference evidence="1" key="1">
    <citation type="journal article" date="2022" name="Int. J. Mol. Sci.">
        <title>Draft Genome of Tanacetum Coccineum: Genomic Comparison of Closely Related Tanacetum-Family Plants.</title>
        <authorList>
            <person name="Yamashiro T."/>
            <person name="Shiraishi A."/>
            <person name="Nakayama K."/>
            <person name="Satake H."/>
        </authorList>
    </citation>
    <scope>NUCLEOTIDE SEQUENCE</scope>
</reference>
<reference evidence="1" key="2">
    <citation type="submission" date="2022-01" db="EMBL/GenBank/DDBJ databases">
        <authorList>
            <person name="Yamashiro T."/>
            <person name="Shiraishi A."/>
            <person name="Satake H."/>
            <person name="Nakayama K."/>
        </authorList>
    </citation>
    <scope>NUCLEOTIDE SEQUENCE</scope>
</reference>
<protein>
    <recommendedName>
        <fullName evidence="3">Reverse transcriptase domain-containing protein</fullName>
    </recommendedName>
</protein>
<evidence type="ECO:0008006" key="3">
    <source>
        <dbReference type="Google" id="ProtNLM"/>
    </source>
</evidence>
<evidence type="ECO:0000313" key="2">
    <source>
        <dbReference type="Proteomes" id="UP001151760"/>
    </source>
</evidence>
<accession>A0ABQ5DMW3</accession>